<dbReference type="Gene3D" id="3.40.50.1820">
    <property type="entry name" value="alpha/beta hydrolase"/>
    <property type="match status" value="1"/>
</dbReference>
<gene>
    <name evidence="2" type="ORF">Vbra_6320</name>
</gene>
<dbReference type="InterPro" id="IPR007751">
    <property type="entry name" value="DUF676_lipase-like"/>
</dbReference>
<dbReference type="PhylomeDB" id="A0A0G4GMW7"/>
<keyword evidence="3" id="KW-1185">Reference proteome</keyword>
<dbReference type="PANTHER" id="PTHR12482">
    <property type="entry name" value="LIPASE ROG1-RELATED-RELATED"/>
    <property type="match status" value="1"/>
</dbReference>
<dbReference type="InParanoid" id="A0A0G4GMW7"/>
<organism evidence="2 3">
    <name type="scientific">Vitrella brassicaformis (strain CCMP3155)</name>
    <dbReference type="NCBI Taxonomy" id="1169540"/>
    <lineage>
        <taxon>Eukaryota</taxon>
        <taxon>Sar</taxon>
        <taxon>Alveolata</taxon>
        <taxon>Colpodellida</taxon>
        <taxon>Vitrellaceae</taxon>
        <taxon>Vitrella</taxon>
    </lineage>
</organism>
<evidence type="ECO:0000313" key="3">
    <source>
        <dbReference type="Proteomes" id="UP000041254"/>
    </source>
</evidence>
<dbReference type="Proteomes" id="UP000041254">
    <property type="component" value="Unassembled WGS sequence"/>
</dbReference>
<dbReference type="EMBL" id="CDMY01000724">
    <property type="protein sequence ID" value="CEM31538.1"/>
    <property type="molecule type" value="Genomic_DNA"/>
</dbReference>
<accession>A0A0G4GMW7</accession>
<evidence type="ECO:0000313" key="2">
    <source>
        <dbReference type="EMBL" id="CEM31538.1"/>
    </source>
</evidence>
<proteinExistence type="predicted"/>
<sequence>MCVDRDALRRHATGSSLPCDCLGTPSHASAFPPSKDKSSAQVVANRVLSQPKRHPWRPGGVLGLVMRAGVLGLVLMVAYEDCLHQVMTTQQTWTCPDRPADHVIFLAHGWISQPVGMDVIAMEISDRARSLYPTGNGNSTDAGGPCVLIHKLHANWGMVRSWFTTADGIDSGGRRIASEMRQVIASHPSLRKMSVVAHSMGGVYARYALGTLLMQDGHREKAEGGSLIAGLRPVNFVTLGTPHAGVDGQFIPVMEELGALLFLVDLPFALGDVLRRVLPLGTNYGRTFVQLFLRDGGEFFDRISDPNGPFFRALARFQARNAIAAAEHDYLVPCASSTVLTSCPFEYKHLEDADYPHVIATYATIADPSRMAHPSHPPPPEVHECPAVQQLGHGKGLYHRSTLEHTFVTRLAALEWTHTIVRYRGFAKLFAHHLLIYDQSTIFPTLEVVGGKYHEVPKYAAEQLVF</sequence>
<dbReference type="Pfam" id="PF05057">
    <property type="entry name" value="DUF676"/>
    <property type="match status" value="1"/>
</dbReference>
<protein>
    <recommendedName>
        <fullName evidence="1">DUF676 domain-containing protein</fullName>
    </recommendedName>
</protein>
<evidence type="ECO:0000259" key="1">
    <source>
        <dbReference type="Pfam" id="PF05057"/>
    </source>
</evidence>
<dbReference type="InterPro" id="IPR029058">
    <property type="entry name" value="AB_hydrolase_fold"/>
</dbReference>
<reference evidence="2 3" key="1">
    <citation type="submission" date="2014-11" db="EMBL/GenBank/DDBJ databases">
        <authorList>
            <person name="Zhu J."/>
            <person name="Qi W."/>
            <person name="Song R."/>
        </authorList>
    </citation>
    <scope>NUCLEOTIDE SEQUENCE [LARGE SCALE GENOMIC DNA]</scope>
</reference>
<feature type="domain" description="DUF676" evidence="1">
    <location>
        <begin position="162"/>
        <end position="249"/>
    </location>
</feature>
<dbReference type="OrthoDB" id="10255013at2759"/>
<dbReference type="AlphaFoldDB" id="A0A0G4GMW7"/>
<dbReference type="PANTHER" id="PTHR12482:SF11">
    <property type="entry name" value="LIPASE YOR059C ISOFORM X1"/>
    <property type="match status" value="1"/>
</dbReference>
<dbReference type="VEuPathDB" id="CryptoDB:Vbra_6320"/>
<name>A0A0G4GMW7_VITBC</name>
<dbReference type="SUPFAM" id="SSF53474">
    <property type="entry name" value="alpha/beta-Hydrolases"/>
    <property type="match status" value="1"/>
</dbReference>
<dbReference type="InterPro" id="IPR044294">
    <property type="entry name" value="Lipase-like"/>
</dbReference>